<dbReference type="AlphaFoldDB" id="A0A3A8GK26"/>
<feature type="transmembrane region" description="Helical" evidence="1">
    <location>
        <begin position="34"/>
        <end position="56"/>
    </location>
</feature>
<name>A0A3A8GK26_9GAMM</name>
<evidence type="ECO:0000313" key="3">
    <source>
        <dbReference type="Proteomes" id="UP000281084"/>
    </source>
</evidence>
<keyword evidence="1" id="KW-0812">Transmembrane</keyword>
<sequence>MSTKFTLRFAMILLFVLVFTAIAIHFFFNPGATVILWIFAMPMILGVPILSSVVLATNEELDINTVN</sequence>
<proteinExistence type="predicted"/>
<reference evidence="2 3" key="1">
    <citation type="submission" date="2018-09" db="EMBL/GenBank/DDBJ databases">
        <title>The draft genome of Acinetobacter spp. strains.</title>
        <authorList>
            <person name="Qin J."/>
            <person name="Feng Y."/>
            <person name="Zong Z."/>
        </authorList>
    </citation>
    <scope>NUCLEOTIDE SEQUENCE [LARGE SCALE GENOMIC DNA]</scope>
    <source>
        <strain evidence="2 3">WCHAc060002</strain>
    </source>
</reference>
<evidence type="ECO:0000313" key="2">
    <source>
        <dbReference type="EMBL" id="RKG54221.1"/>
    </source>
</evidence>
<feature type="transmembrane region" description="Helical" evidence="1">
    <location>
        <begin position="7"/>
        <end position="28"/>
    </location>
</feature>
<evidence type="ECO:0000256" key="1">
    <source>
        <dbReference type="SAM" id="Phobius"/>
    </source>
</evidence>
<accession>A0A3A8GK26</accession>
<dbReference type="EMBL" id="RAXZ01000004">
    <property type="protein sequence ID" value="RKG54221.1"/>
    <property type="molecule type" value="Genomic_DNA"/>
</dbReference>
<gene>
    <name evidence="2" type="ORF">D7V64_04555</name>
</gene>
<protein>
    <submittedName>
        <fullName evidence="2">Uncharacterized protein</fullName>
    </submittedName>
</protein>
<comment type="caution">
    <text evidence="2">The sequence shown here is derived from an EMBL/GenBank/DDBJ whole genome shotgun (WGS) entry which is preliminary data.</text>
</comment>
<keyword evidence="1" id="KW-1133">Transmembrane helix</keyword>
<keyword evidence="1" id="KW-0472">Membrane</keyword>
<dbReference type="RefSeq" id="WP_120366954.1">
    <property type="nucleotide sequence ID" value="NZ_RAXZ01000004.1"/>
</dbReference>
<organism evidence="2 3">
    <name type="scientific">Acinetobacter cumulans</name>
    <dbReference type="NCBI Taxonomy" id="2136182"/>
    <lineage>
        <taxon>Bacteria</taxon>
        <taxon>Pseudomonadati</taxon>
        <taxon>Pseudomonadota</taxon>
        <taxon>Gammaproteobacteria</taxon>
        <taxon>Moraxellales</taxon>
        <taxon>Moraxellaceae</taxon>
        <taxon>Acinetobacter</taxon>
    </lineage>
</organism>
<dbReference type="Proteomes" id="UP000281084">
    <property type="component" value="Unassembled WGS sequence"/>
</dbReference>